<gene>
    <name evidence="1" type="ORF">C8J26_3472</name>
</gene>
<dbReference type="Proteomes" id="UP000244189">
    <property type="component" value="Unassembled WGS sequence"/>
</dbReference>
<protein>
    <submittedName>
        <fullName evidence="1">Uncharacterized protein</fullName>
    </submittedName>
</protein>
<comment type="caution">
    <text evidence="1">The sequence shown here is derived from an EMBL/GenBank/DDBJ whole genome shotgun (WGS) entry which is preliminary data.</text>
</comment>
<dbReference type="EMBL" id="QAOG01000007">
    <property type="protein sequence ID" value="PTQ58605.1"/>
    <property type="molecule type" value="Genomic_DNA"/>
</dbReference>
<evidence type="ECO:0000313" key="2">
    <source>
        <dbReference type="Proteomes" id="UP000244189"/>
    </source>
</evidence>
<keyword evidence="2" id="KW-1185">Reference proteome</keyword>
<proteinExistence type="predicted"/>
<reference evidence="1 2" key="1">
    <citation type="submission" date="2018-04" db="EMBL/GenBank/DDBJ databases">
        <title>Genomic Encyclopedia of Type Strains, Phase III (KMG-III): the genomes of soil and plant-associated and newly described type strains.</title>
        <authorList>
            <person name="Whitman W."/>
        </authorList>
    </citation>
    <scope>NUCLEOTIDE SEQUENCE [LARGE SCALE GENOMIC DNA]</scope>
    <source>
        <strain evidence="1 2">MA101b</strain>
    </source>
</reference>
<dbReference type="AlphaFoldDB" id="A0A2T5GH13"/>
<sequence>MHLNVSLSYGKGGTGDMFQIDSVQDADTGRHLTTAQKIDVGRHFQDRADLADYLREEFGSDSTFEIIGEDGGTE</sequence>
<accession>A0A2T5GH13</accession>
<name>A0A2T5GH13_9SPHN</name>
<evidence type="ECO:0000313" key="1">
    <source>
        <dbReference type="EMBL" id="PTQ58605.1"/>
    </source>
</evidence>
<organism evidence="1 2">
    <name type="scientific">Sphingomonas aurantiaca</name>
    <dbReference type="NCBI Taxonomy" id="185949"/>
    <lineage>
        <taxon>Bacteria</taxon>
        <taxon>Pseudomonadati</taxon>
        <taxon>Pseudomonadota</taxon>
        <taxon>Alphaproteobacteria</taxon>
        <taxon>Sphingomonadales</taxon>
        <taxon>Sphingomonadaceae</taxon>
        <taxon>Sphingomonas</taxon>
    </lineage>
</organism>